<dbReference type="Gene3D" id="3.40.50.970">
    <property type="match status" value="1"/>
</dbReference>
<comment type="cofactor">
    <cofactor evidence="1">
        <name>thiamine diphosphate</name>
        <dbReference type="ChEBI" id="CHEBI:58937"/>
    </cofactor>
</comment>
<accession>A0A553P1S2</accession>
<evidence type="ECO:0000313" key="7">
    <source>
        <dbReference type="EMBL" id="TRY71638.1"/>
    </source>
</evidence>
<evidence type="ECO:0000256" key="4">
    <source>
        <dbReference type="ARBA" id="ARBA00023002"/>
    </source>
</evidence>
<keyword evidence="3" id="KW-0809">Transit peptide</keyword>
<evidence type="ECO:0000256" key="5">
    <source>
        <dbReference type="ARBA" id="ARBA00023052"/>
    </source>
</evidence>
<dbReference type="InterPro" id="IPR031717">
    <property type="entry name" value="ODO-1/KGD_C"/>
</dbReference>
<proteinExistence type="inferred from homology"/>
<protein>
    <recommendedName>
        <fullName evidence="6">Transketolase-like pyrimidine-binding domain-containing protein</fullName>
    </recommendedName>
</protein>
<dbReference type="InterPro" id="IPR029061">
    <property type="entry name" value="THDP-binding"/>
</dbReference>
<evidence type="ECO:0000259" key="6">
    <source>
        <dbReference type="SMART" id="SM00861"/>
    </source>
</evidence>
<dbReference type="PIRSF" id="PIRSF000157">
    <property type="entry name" value="Oxoglu_dh_E1"/>
    <property type="match status" value="1"/>
</dbReference>
<keyword evidence="8" id="KW-1185">Reference proteome</keyword>
<dbReference type="OMA" id="PAQYYHV"/>
<dbReference type="InterPro" id="IPR011603">
    <property type="entry name" value="2oxoglutarate_DH_E1"/>
</dbReference>
<feature type="domain" description="Transketolase-like pyrimidine-binding" evidence="6">
    <location>
        <begin position="588"/>
        <end position="814"/>
    </location>
</feature>
<reference evidence="7 8" key="1">
    <citation type="journal article" date="2018" name="Nat. Ecol. Evol.">
        <title>Genomic signatures of mitonuclear coevolution across populations of Tigriopus californicus.</title>
        <authorList>
            <person name="Barreto F.S."/>
            <person name="Watson E.T."/>
            <person name="Lima T.G."/>
            <person name="Willett C.S."/>
            <person name="Edmands S."/>
            <person name="Li W."/>
            <person name="Burton R.S."/>
        </authorList>
    </citation>
    <scope>NUCLEOTIDE SEQUENCE [LARGE SCALE GENOMIC DNA]</scope>
    <source>
        <strain evidence="7 8">San Diego</strain>
    </source>
</reference>
<dbReference type="Gene3D" id="3.40.50.11610">
    <property type="entry name" value="Multifunctional 2-oxoglutarate metabolism enzyme, C-terminal domain"/>
    <property type="match status" value="1"/>
</dbReference>
<dbReference type="PANTHER" id="PTHR23152:SF4">
    <property type="entry name" value="2-OXOADIPATE DEHYDROGENASE COMPLEX COMPONENT E1"/>
    <property type="match status" value="1"/>
</dbReference>
<dbReference type="SUPFAM" id="SSF52518">
    <property type="entry name" value="Thiamin diphosphate-binding fold (THDP-binding)"/>
    <property type="match status" value="2"/>
</dbReference>
<comment type="similarity">
    <text evidence="2">Belongs to the alpha-ketoglutarate dehydrogenase family.</text>
</comment>
<dbReference type="Proteomes" id="UP000318571">
    <property type="component" value="Chromosome 7"/>
</dbReference>
<dbReference type="Pfam" id="PF16870">
    <property type="entry name" value="OxoGdeHyase_C"/>
    <property type="match status" value="1"/>
</dbReference>
<dbReference type="Gene3D" id="1.10.287.1150">
    <property type="entry name" value="TPP helical domain"/>
    <property type="match status" value="1"/>
</dbReference>
<keyword evidence="5" id="KW-0786">Thiamine pyrophosphate</keyword>
<dbReference type="SMART" id="SM00861">
    <property type="entry name" value="Transket_pyr"/>
    <property type="match status" value="1"/>
</dbReference>
<dbReference type="GO" id="GO:0016624">
    <property type="term" value="F:oxidoreductase activity, acting on the aldehyde or oxo group of donors, disulfide as acceptor"/>
    <property type="evidence" value="ECO:0007669"/>
    <property type="project" value="InterPro"/>
</dbReference>
<dbReference type="GO" id="GO:0030976">
    <property type="term" value="F:thiamine pyrophosphate binding"/>
    <property type="evidence" value="ECO:0007669"/>
    <property type="project" value="InterPro"/>
</dbReference>
<evidence type="ECO:0000313" key="8">
    <source>
        <dbReference type="Proteomes" id="UP000318571"/>
    </source>
</evidence>
<dbReference type="Pfam" id="PF02779">
    <property type="entry name" value="Transket_pyr"/>
    <property type="match status" value="1"/>
</dbReference>
<sequence>MMLPLLNRVRGSNPRILQSKSSPLIWTGRAAYQSHQGIFGCQPKALQKRLADLKNEVKIDFDARNRNSNGYRLIESFRRSGHIHAQINPVSFREQSRPSDQPDLSLERFGLQSEDTIPTGGLIQSKSPELRASDLQAFLETVYCGPIAVEFESVECEHEREWLYRTTEKLHQTEIEPQTKKNLAIDMLRSQNFDNFMATKFSNVKRYGGEGAESMMGIYSELISSAGENGVKEIVIGMAHRGRLNVMTGLFNYPPVAMFRKMRGLPEFPPEQQGAGDVLSHLTSSVDLPTKNGSQVHVTMLPNPSHLEAVNPVACGKVRARHLTQNVGEYSSISGEGELMGESILCLQVHGDAALIGQGINQETLQMSQVPHFSNGGSIHVVINNQVGFTTPGDRGRTSRYCSDLAKQIGAPVIHVNGDRPEEVIKATRLALAYQRRYRKDVFLDLSCYRRHGHNELDDPTFTNPLLYKTIHATKTIPDQYADQLVAAGVMSKDEVSQSLAEHNALCTEHYQMIDSYEAKMETLKGDWSAMEQPPSAVTQWDTGLPLDVLKYIGAQSIKVPEEFNLHPHLKKIHVDARMKKLESGSVIDWGTAECLAVGSLLYQGFNVRFSGQDVGRATFAHRHAMLVDQDSNEMFIPFNEMKRQNDDCGQLEMANSPLSEEAVLGFEYGMSVENPKNLIIWEAQFGDFFNGAQIILDTYVSCGESKWGLQSSLTLLLPHGMDGAGPEHSSCRMERFLQMTDSKESDGADGDDVNWHVVNPTTSAQYFHLLRRQVLIYFGNCLPHRVSHSVLFQMIRNFRKPLVVVGPKVLLRLPAASSNLSEMKSGTSFQTVLPDPRLEGLGGSAFDKIKRVVFVSGKHYYALARHADEKSVNDIAFVRVEQLCPFPTQELQEELKKFKNAKRKEM</sequence>
<comment type="caution">
    <text evidence="7">The sequence shown here is derived from an EMBL/GenBank/DDBJ whole genome shotgun (WGS) entry which is preliminary data.</text>
</comment>
<evidence type="ECO:0000256" key="1">
    <source>
        <dbReference type="ARBA" id="ARBA00001964"/>
    </source>
</evidence>
<name>A0A553P1S2_TIGCA</name>
<keyword evidence="4" id="KW-0560">Oxidoreductase</keyword>
<evidence type="ECO:0000256" key="2">
    <source>
        <dbReference type="ARBA" id="ARBA00006936"/>
    </source>
</evidence>
<dbReference type="EMBL" id="VCGU01000008">
    <property type="protein sequence ID" value="TRY71638.1"/>
    <property type="molecule type" value="Genomic_DNA"/>
</dbReference>
<dbReference type="PANTHER" id="PTHR23152">
    <property type="entry name" value="2-OXOGLUTARATE DEHYDROGENASE"/>
    <property type="match status" value="1"/>
</dbReference>
<dbReference type="Pfam" id="PF00676">
    <property type="entry name" value="E1_dh"/>
    <property type="match status" value="1"/>
</dbReference>
<gene>
    <name evidence="7" type="ORF">TCAL_05292</name>
</gene>
<dbReference type="InterPro" id="IPR001017">
    <property type="entry name" value="DH_E1"/>
</dbReference>
<feature type="non-terminal residue" evidence="7">
    <location>
        <position position="907"/>
    </location>
</feature>
<evidence type="ECO:0000256" key="3">
    <source>
        <dbReference type="ARBA" id="ARBA00022946"/>
    </source>
</evidence>
<dbReference type="InterPro" id="IPR005475">
    <property type="entry name" value="Transketolase-like_Pyr-bd"/>
</dbReference>
<dbReference type="CDD" id="cd02016">
    <property type="entry name" value="TPP_E1_OGDC_like"/>
    <property type="match status" value="1"/>
</dbReference>
<dbReference type="AlphaFoldDB" id="A0A553P1S2"/>
<dbReference type="NCBIfam" id="NF006914">
    <property type="entry name" value="PRK09404.1"/>
    <property type="match status" value="1"/>
</dbReference>
<dbReference type="InterPro" id="IPR042179">
    <property type="entry name" value="KGD_C_sf"/>
</dbReference>
<organism evidence="7 8">
    <name type="scientific">Tigriopus californicus</name>
    <name type="common">Marine copepod</name>
    <dbReference type="NCBI Taxonomy" id="6832"/>
    <lineage>
        <taxon>Eukaryota</taxon>
        <taxon>Metazoa</taxon>
        <taxon>Ecdysozoa</taxon>
        <taxon>Arthropoda</taxon>
        <taxon>Crustacea</taxon>
        <taxon>Multicrustacea</taxon>
        <taxon>Hexanauplia</taxon>
        <taxon>Copepoda</taxon>
        <taxon>Harpacticoida</taxon>
        <taxon>Harpacticidae</taxon>
        <taxon>Tigriopus</taxon>
    </lineage>
</organism>
<dbReference type="Gene3D" id="3.40.50.12470">
    <property type="match status" value="1"/>
</dbReference>
<dbReference type="STRING" id="6832.A0A553P1S2"/>